<proteinExistence type="predicted"/>
<accession>A0A1T5BVE9</accession>
<dbReference type="RefSeq" id="WP_079556427.1">
    <property type="nucleotide sequence ID" value="NZ_CP021904.1"/>
</dbReference>
<dbReference type="InterPro" id="IPR015943">
    <property type="entry name" value="WD40/YVTN_repeat-like_dom_sf"/>
</dbReference>
<dbReference type="InterPro" id="IPR011047">
    <property type="entry name" value="Quinoprotein_ADH-like_sf"/>
</dbReference>
<dbReference type="KEGG" id="asx:CDL62_10785"/>
<reference evidence="2 3" key="1">
    <citation type="submission" date="2017-02" db="EMBL/GenBank/DDBJ databases">
        <authorList>
            <person name="Peterson S.W."/>
        </authorList>
    </citation>
    <scope>NUCLEOTIDE SEQUENCE [LARGE SCALE GENOMIC DNA]</scope>
    <source>
        <strain evidence="2 3">DSM 24412</strain>
    </source>
</reference>
<dbReference type="AlphaFoldDB" id="A0A1T5BVE9"/>
<sequence length="440" mass="49206">MKLLKKFAFLLFTTALFLGCDSDEKIDDLFDNNDSKADIEWSANLSKTISAALFRTSPAIDENDNIYILQKEYVGEGFTIDAFNKNGEKRWSKTNTTDVLLESQLTYYDGKLFVHCHDNRIICFNAENGDVIWNKRVTDSYNHARNFTIANNMLIYRADKTLTEYEWHLFALDISSGDVNYELDLTQFRENEEDEDRKHAFFEQSTLAANGNMVYFADDIHLFAIEATSSAFIVKWNSNLPDDVDLFHSYGTSGHQNNKIAIAPNGKIIVQYNVAVENLYDYKTAVYSPDGTLLWTHYYENNNGSITTDAQSNVYMGGASLLKLNGSNGSTSWTANPPLFIGSITNQVKGKDGRIYASDFFGVYIVNNSGSVVSNMSAGANTDSQPFSNLSLLSNGNIVVIAQGIDSGQIFCFKSSSEGVAKNIWAKREGNAKNTFNLKH</sequence>
<organism evidence="2 3">
    <name type="scientific">Alkalitalea saponilacus</name>
    <dbReference type="NCBI Taxonomy" id="889453"/>
    <lineage>
        <taxon>Bacteria</taxon>
        <taxon>Pseudomonadati</taxon>
        <taxon>Bacteroidota</taxon>
        <taxon>Bacteroidia</taxon>
        <taxon>Marinilabiliales</taxon>
        <taxon>Marinilabiliaceae</taxon>
        <taxon>Alkalitalea</taxon>
    </lineage>
</organism>
<dbReference type="EMBL" id="FUYV01000002">
    <property type="protein sequence ID" value="SKB50840.1"/>
    <property type="molecule type" value="Genomic_DNA"/>
</dbReference>
<dbReference type="SUPFAM" id="SSF50998">
    <property type="entry name" value="Quinoprotein alcohol dehydrogenase-like"/>
    <property type="match status" value="1"/>
</dbReference>
<name>A0A1T5BVE9_9BACT</name>
<evidence type="ECO:0000313" key="2">
    <source>
        <dbReference type="EMBL" id="SKB50840.1"/>
    </source>
</evidence>
<dbReference type="PANTHER" id="PTHR34512:SF30">
    <property type="entry name" value="OUTER MEMBRANE PROTEIN ASSEMBLY FACTOR BAMB"/>
    <property type="match status" value="1"/>
</dbReference>
<gene>
    <name evidence="2" type="ORF">SAMN03080601_00631</name>
</gene>
<evidence type="ECO:0000313" key="3">
    <source>
        <dbReference type="Proteomes" id="UP000191055"/>
    </source>
</evidence>
<dbReference type="Pfam" id="PF13360">
    <property type="entry name" value="PQQ_2"/>
    <property type="match status" value="1"/>
</dbReference>
<feature type="domain" description="Pyrrolo-quinoline quinone repeat" evidence="1">
    <location>
        <begin position="79"/>
        <end position="231"/>
    </location>
</feature>
<dbReference type="Proteomes" id="UP000191055">
    <property type="component" value="Unassembled WGS sequence"/>
</dbReference>
<protein>
    <submittedName>
        <fullName evidence="2">Outer membrane protein assembly factor BamB, contains PQQ-like beta-propeller repeat</fullName>
    </submittedName>
</protein>
<dbReference type="STRING" id="889453.SAMN03080601_00631"/>
<evidence type="ECO:0000259" key="1">
    <source>
        <dbReference type="Pfam" id="PF13360"/>
    </source>
</evidence>
<dbReference type="Gene3D" id="2.130.10.10">
    <property type="entry name" value="YVTN repeat-like/Quinoprotein amine dehydrogenase"/>
    <property type="match status" value="1"/>
</dbReference>
<dbReference type="PANTHER" id="PTHR34512">
    <property type="entry name" value="CELL SURFACE PROTEIN"/>
    <property type="match status" value="1"/>
</dbReference>
<dbReference type="InterPro" id="IPR002372">
    <property type="entry name" value="PQQ_rpt_dom"/>
</dbReference>
<dbReference type="PROSITE" id="PS51257">
    <property type="entry name" value="PROKAR_LIPOPROTEIN"/>
    <property type="match status" value="1"/>
</dbReference>
<dbReference type="OrthoDB" id="1091598at2"/>
<keyword evidence="3" id="KW-1185">Reference proteome</keyword>